<reference evidence="5" key="3">
    <citation type="submission" date="2016-11" db="EMBL/GenBank/DDBJ databases">
        <authorList>
            <person name="Varghese N."/>
            <person name="Submissions S."/>
        </authorList>
    </citation>
    <scope>NUCLEOTIDE SEQUENCE [LARGE SCALE GENOMIC DNA]</scope>
    <source>
        <strain evidence="5">DSM 27989</strain>
    </source>
</reference>
<protein>
    <submittedName>
        <fullName evidence="4">Por secretion system C-terminal sorting domain-containing protein</fullName>
    </submittedName>
</protein>
<reference evidence="6" key="4">
    <citation type="journal article" date="2019" name="Int. J. Syst. Evol. Microbiol.">
        <title>The Global Catalogue of Microorganisms (GCM) 10K type strain sequencing project: providing services to taxonomists for standard genome sequencing and annotation.</title>
        <authorList>
            <consortium name="The Broad Institute Genomics Platform"/>
            <consortium name="The Broad Institute Genome Sequencing Center for Infectious Disease"/>
            <person name="Wu L."/>
            <person name="Ma J."/>
        </authorList>
    </citation>
    <scope>NUCLEOTIDE SEQUENCE [LARGE SCALE GENOMIC DNA]</scope>
    <source>
        <strain evidence="6">CGMCC 1.12707</strain>
    </source>
</reference>
<evidence type="ECO:0000256" key="1">
    <source>
        <dbReference type="ARBA" id="ARBA00022729"/>
    </source>
</evidence>
<evidence type="ECO:0000259" key="2">
    <source>
        <dbReference type="Pfam" id="PF18962"/>
    </source>
</evidence>
<dbReference type="EMBL" id="BMFL01000017">
    <property type="protein sequence ID" value="GGF06494.1"/>
    <property type="molecule type" value="Genomic_DNA"/>
</dbReference>
<feature type="domain" description="Secretion system C-terminal sorting" evidence="2">
    <location>
        <begin position="682"/>
        <end position="749"/>
    </location>
</feature>
<reference evidence="4" key="2">
    <citation type="submission" date="2016-11" db="EMBL/GenBank/DDBJ databases">
        <authorList>
            <person name="Jaros S."/>
            <person name="Januszkiewicz K."/>
            <person name="Wedrychowicz H."/>
        </authorList>
    </citation>
    <scope>NUCLEOTIDE SEQUENCE [LARGE SCALE GENOMIC DNA]</scope>
    <source>
        <strain evidence="4">DSM 27989</strain>
    </source>
</reference>
<dbReference type="InterPro" id="IPR014867">
    <property type="entry name" value="Spore_coat_CotH_CotH2/3/7"/>
</dbReference>
<name>A0A1M7CC69_9FLAO</name>
<dbReference type="EMBL" id="FRBH01000013">
    <property type="protein sequence ID" value="SHL64804.1"/>
    <property type="molecule type" value="Genomic_DNA"/>
</dbReference>
<organism evidence="4 5">
    <name type="scientific">Chishuiella changwenlii</name>
    <dbReference type="NCBI Taxonomy" id="1434701"/>
    <lineage>
        <taxon>Bacteria</taxon>
        <taxon>Pseudomonadati</taxon>
        <taxon>Bacteroidota</taxon>
        <taxon>Flavobacteriia</taxon>
        <taxon>Flavobacteriales</taxon>
        <taxon>Weeksellaceae</taxon>
        <taxon>Chishuiella</taxon>
    </lineage>
</organism>
<dbReference type="NCBIfam" id="TIGR04183">
    <property type="entry name" value="Por_Secre_tail"/>
    <property type="match status" value="1"/>
</dbReference>
<proteinExistence type="predicted"/>
<accession>A0A1M7CC69</accession>
<sequence>MKQFYFLPTFMIVSFSFGQNLISPPTFSSESGFYDKEFNLRISHEDLNLKIIYTLDGSEPSIDNLDGKTYQYKKRYPEFPGESPYDSHTNRLVSHSYTDSIRLYNRTKEANKLSNISTSFETNPYFPTEDVDKSIVVRAKAYRDDNSFSETVTKVYFVNQSYSLPVISINVDDDAFFGYENGLFVAGTKFDNWRLNNPSETATVFSDANYLNRGSSSEVTVNLIYLDNNIEQINQTVGIRNHGSGSRIFKNRSHRMYARARYGENRIGYTFFKDYPHDNFRRLILRNSGQDTKQTMFRDAFIQQLNKNLNFDTQNYQPVVSFINGEYYGIFNLRERYDERYFQRMYNLRERDIDHIENDGIVDLGDDKFYLKTIDFFKNNSLENQETYQEALTYIDEVNFTDYHIAGIFSANFDWPYNNNESFRKRVNYTPNAPYAHDGRFRWLMKDLDVAFNGAEYWISNSFIHHTLEHAVHPIDYLGNNHVNYILKGLLTNESYKNYFINRFADLLNTTYKTKNVVDLIDAMQNKIRQEMPKHIQRWNLIESMEDWENNVEKLREFARLRPQHQWNHLNEYFNLKGTYELTSEVNDSQKGFIKINTIEINSTTVGVENNFTAWKGDYFKGNEITLEAIALPNHKFSHWEGDYTSTNQKITISPEMDFKIKAVFEDESLSMGDVDKVSFILYPNPVENILNIKSVSNSPIEYTISTILGEIVEQNKTYNQQIEVKNLPKGTYVIQLLQNQQKVLKKFIKK</sequence>
<dbReference type="Pfam" id="PF18962">
    <property type="entry name" value="Por_Secre_tail"/>
    <property type="match status" value="1"/>
</dbReference>
<evidence type="ECO:0000313" key="3">
    <source>
        <dbReference type="EMBL" id="GGF06494.1"/>
    </source>
</evidence>
<keyword evidence="6" id="KW-1185">Reference proteome</keyword>
<dbReference type="Proteomes" id="UP000184120">
    <property type="component" value="Unassembled WGS sequence"/>
</dbReference>
<reference evidence="3" key="5">
    <citation type="submission" date="2024-05" db="EMBL/GenBank/DDBJ databases">
        <authorList>
            <person name="Sun Q."/>
            <person name="Zhou Y."/>
        </authorList>
    </citation>
    <scope>NUCLEOTIDE SEQUENCE</scope>
    <source>
        <strain evidence="3">CGMCC 1.12707</strain>
    </source>
</reference>
<dbReference type="InterPro" id="IPR026444">
    <property type="entry name" value="Secre_tail"/>
</dbReference>
<evidence type="ECO:0000313" key="5">
    <source>
        <dbReference type="Proteomes" id="UP000184120"/>
    </source>
</evidence>
<reference evidence="3" key="1">
    <citation type="journal article" date="2014" name="Int. J. Syst. Evol. Microbiol.">
        <title>Complete genome of a new Firmicutes species belonging to the dominant human colonic microbiota ('Ruminococcus bicirculans') reveals two chromosomes and a selective capacity to utilize plant glucans.</title>
        <authorList>
            <consortium name="NISC Comparative Sequencing Program"/>
            <person name="Wegmann U."/>
            <person name="Louis P."/>
            <person name="Goesmann A."/>
            <person name="Henrissat B."/>
            <person name="Duncan S.H."/>
            <person name="Flint H.J."/>
        </authorList>
    </citation>
    <scope>NUCLEOTIDE SEQUENCE</scope>
    <source>
        <strain evidence="3">CGMCC 1.12707</strain>
    </source>
</reference>
<dbReference type="Proteomes" id="UP000650994">
    <property type="component" value="Unassembled WGS sequence"/>
</dbReference>
<evidence type="ECO:0000313" key="6">
    <source>
        <dbReference type="Proteomes" id="UP000650994"/>
    </source>
</evidence>
<dbReference type="STRING" id="1434701.SAMN05443634_11326"/>
<gene>
    <name evidence="3" type="ORF">GCM10010984_24710</name>
    <name evidence="4" type="ORF">SAMN05443634_11326</name>
</gene>
<dbReference type="AlphaFoldDB" id="A0A1M7CC69"/>
<dbReference type="RefSeq" id="WP_072933891.1">
    <property type="nucleotide sequence ID" value="NZ_BMFL01000017.1"/>
</dbReference>
<keyword evidence="1" id="KW-0732">Signal</keyword>
<dbReference type="Pfam" id="PF08757">
    <property type="entry name" value="CotH"/>
    <property type="match status" value="1"/>
</dbReference>
<evidence type="ECO:0000313" key="4">
    <source>
        <dbReference type="EMBL" id="SHL64804.1"/>
    </source>
</evidence>
<dbReference type="OrthoDB" id="9806464at2"/>